<comment type="pathway">
    <text evidence="2">Organic acid metabolism; glycolate biosynthesis; glycolate from 2-phosphoglycolate: step 1/1.</text>
</comment>
<dbReference type="EC" id="3.1.3.18" evidence="4"/>
<organism evidence="5 6">
    <name type="scientific">Sagittula salina</name>
    <dbReference type="NCBI Taxonomy" id="2820268"/>
    <lineage>
        <taxon>Bacteria</taxon>
        <taxon>Pseudomonadati</taxon>
        <taxon>Pseudomonadota</taxon>
        <taxon>Alphaproteobacteria</taxon>
        <taxon>Rhodobacterales</taxon>
        <taxon>Roseobacteraceae</taxon>
        <taxon>Sagittula</taxon>
    </lineage>
</organism>
<evidence type="ECO:0000256" key="4">
    <source>
        <dbReference type="ARBA" id="ARBA00013078"/>
    </source>
</evidence>
<dbReference type="AlphaFoldDB" id="A0A940MW99"/>
<dbReference type="SFLD" id="SFLDS00003">
    <property type="entry name" value="Haloacid_Dehalogenase"/>
    <property type="match status" value="1"/>
</dbReference>
<dbReference type="InterPro" id="IPR023198">
    <property type="entry name" value="PGP-like_dom2"/>
</dbReference>
<comment type="similarity">
    <text evidence="3">Belongs to the HAD-like hydrolase superfamily. CbbY/CbbZ/Gph/YieH family.</text>
</comment>
<comment type="catalytic activity">
    <reaction evidence="1">
        <text>2-phosphoglycolate + H2O = glycolate + phosphate</text>
        <dbReference type="Rhea" id="RHEA:14369"/>
        <dbReference type="ChEBI" id="CHEBI:15377"/>
        <dbReference type="ChEBI" id="CHEBI:29805"/>
        <dbReference type="ChEBI" id="CHEBI:43474"/>
        <dbReference type="ChEBI" id="CHEBI:58033"/>
        <dbReference type="EC" id="3.1.3.18"/>
    </reaction>
</comment>
<dbReference type="EMBL" id="JAGISH010000009">
    <property type="protein sequence ID" value="MBP0484034.1"/>
    <property type="molecule type" value="Genomic_DNA"/>
</dbReference>
<dbReference type="Gene3D" id="3.40.50.1000">
    <property type="entry name" value="HAD superfamily/HAD-like"/>
    <property type="match status" value="1"/>
</dbReference>
<dbReference type="PANTHER" id="PTHR43434">
    <property type="entry name" value="PHOSPHOGLYCOLATE PHOSPHATASE"/>
    <property type="match status" value="1"/>
</dbReference>
<accession>A0A940MW99</accession>
<comment type="caution">
    <text evidence="5">The sequence shown here is derived from an EMBL/GenBank/DDBJ whole genome shotgun (WGS) entry which is preliminary data.</text>
</comment>
<dbReference type="InterPro" id="IPR050155">
    <property type="entry name" value="HAD-like_hydrolase_sf"/>
</dbReference>
<keyword evidence="6" id="KW-1185">Reference proteome</keyword>
<evidence type="ECO:0000256" key="2">
    <source>
        <dbReference type="ARBA" id="ARBA00004818"/>
    </source>
</evidence>
<keyword evidence="5" id="KW-0378">Hydrolase</keyword>
<protein>
    <recommendedName>
        <fullName evidence="4">phosphoglycolate phosphatase</fullName>
        <ecNumber evidence="4">3.1.3.18</ecNumber>
    </recommendedName>
</protein>
<dbReference type="GO" id="GO:0005829">
    <property type="term" value="C:cytosol"/>
    <property type="evidence" value="ECO:0007669"/>
    <property type="project" value="TreeGrafter"/>
</dbReference>
<dbReference type="SFLD" id="SFLDG01129">
    <property type="entry name" value="C1.5:_HAD__Beta-PGM__Phosphata"/>
    <property type="match status" value="1"/>
</dbReference>
<evidence type="ECO:0000313" key="5">
    <source>
        <dbReference type="EMBL" id="MBP0484034.1"/>
    </source>
</evidence>
<reference evidence="5" key="1">
    <citation type="submission" date="2021-03" db="EMBL/GenBank/DDBJ databases">
        <title>Sagittula salina sp. nov. strain M10.9X isolated from the marine waste.</title>
        <authorList>
            <person name="Satari L."/>
            <person name="Molina-Menor E."/>
            <person name="Vidal-Verdu A."/>
            <person name="Pascual J."/>
            <person name="Pereto J."/>
            <person name="Porcar M."/>
        </authorList>
    </citation>
    <scope>NUCLEOTIDE SEQUENCE</scope>
    <source>
        <strain evidence="5">M10.9X</strain>
    </source>
</reference>
<gene>
    <name evidence="5" type="ORF">J5474_16250</name>
</gene>
<name>A0A940MW99_9RHOB</name>
<sequence>MRPHPQAILFDKDGTLFDFGATWNVFAARLLGRLSAGNVALAQAAADVLRYDLADGVFLPDSPAIAGTNREVAELLALVIPRAVEALEAIIIDEAARAPLVETVPLGPLMDTLLLRGLRLGVMTNDTFDVAEAHLTGVGVRQRFDFVAGADSGFGAKPAPEPLLAFAKAVGVVPERVIMVGDSTHDLLAGAAAGMRCVGVLTGMAGPEVLGPHAEVVLEDIGALPHWLDTLKH</sequence>
<dbReference type="Gene3D" id="1.10.150.240">
    <property type="entry name" value="Putative phosphatase, domain 2"/>
    <property type="match status" value="1"/>
</dbReference>
<dbReference type="InterPro" id="IPR023214">
    <property type="entry name" value="HAD_sf"/>
</dbReference>
<dbReference type="GO" id="GO:0008967">
    <property type="term" value="F:phosphoglycolate phosphatase activity"/>
    <property type="evidence" value="ECO:0007669"/>
    <property type="project" value="UniProtKB-EC"/>
</dbReference>
<dbReference type="Pfam" id="PF00702">
    <property type="entry name" value="Hydrolase"/>
    <property type="match status" value="1"/>
</dbReference>
<dbReference type="GO" id="GO:0006281">
    <property type="term" value="P:DNA repair"/>
    <property type="evidence" value="ECO:0007669"/>
    <property type="project" value="TreeGrafter"/>
</dbReference>
<dbReference type="InterPro" id="IPR006439">
    <property type="entry name" value="HAD-SF_hydro_IA"/>
</dbReference>
<dbReference type="RefSeq" id="WP_209362120.1">
    <property type="nucleotide sequence ID" value="NZ_JAGISH010000009.1"/>
</dbReference>
<evidence type="ECO:0000256" key="3">
    <source>
        <dbReference type="ARBA" id="ARBA00006171"/>
    </source>
</evidence>
<evidence type="ECO:0000256" key="1">
    <source>
        <dbReference type="ARBA" id="ARBA00000830"/>
    </source>
</evidence>
<dbReference type="Proteomes" id="UP000675940">
    <property type="component" value="Unassembled WGS sequence"/>
</dbReference>
<dbReference type="InterPro" id="IPR036412">
    <property type="entry name" value="HAD-like_sf"/>
</dbReference>
<proteinExistence type="inferred from homology"/>
<evidence type="ECO:0000313" key="6">
    <source>
        <dbReference type="Proteomes" id="UP000675940"/>
    </source>
</evidence>
<dbReference type="PANTHER" id="PTHR43434:SF1">
    <property type="entry name" value="PHOSPHOGLYCOLATE PHOSPHATASE"/>
    <property type="match status" value="1"/>
</dbReference>
<dbReference type="NCBIfam" id="TIGR01549">
    <property type="entry name" value="HAD-SF-IA-v1"/>
    <property type="match status" value="1"/>
</dbReference>
<dbReference type="SUPFAM" id="SSF56784">
    <property type="entry name" value="HAD-like"/>
    <property type="match status" value="1"/>
</dbReference>